<name>A0AAW0WXN3_CHEQU</name>
<keyword evidence="2" id="KW-1133">Transmembrane helix</keyword>
<keyword evidence="4" id="KW-1185">Reference proteome</keyword>
<evidence type="ECO:0000256" key="1">
    <source>
        <dbReference type="SAM" id="Coils"/>
    </source>
</evidence>
<evidence type="ECO:0000313" key="3">
    <source>
        <dbReference type="EMBL" id="KAK8736877.1"/>
    </source>
</evidence>
<keyword evidence="1" id="KW-0175">Coiled coil</keyword>
<gene>
    <name evidence="3" type="ORF">OTU49_004696</name>
</gene>
<evidence type="ECO:0000313" key="4">
    <source>
        <dbReference type="Proteomes" id="UP001445076"/>
    </source>
</evidence>
<feature type="transmembrane region" description="Helical" evidence="2">
    <location>
        <begin position="7"/>
        <end position="28"/>
    </location>
</feature>
<feature type="coiled-coil region" evidence="1">
    <location>
        <begin position="54"/>
        <end position="91"/>
    </location>
</feature>
<dbReference type="Proteomes" id="UP001445076">
    <property type="component" value="Unassembled WGS sequence"/>
</dbReference>
<dbReference type="EMBL" id="JARKIK010000043">
    <property type="protein sequence ID" value="KAK8736877.1"/>
    <property type="molecule type" value="Genomic_DNA"/>
</dbReference>
<protein>
    <submittedName>
        <fullName evidence="3">Uncharacterized protein</fullName>
    </submittedName>
</protein>
<organism evidence="3 4">
    <name type="scientific">Cherax quadricarinatus</name>
    <name type="common">Australian red claw crayfish</name>
    <dbReference type="NCBI Taxonomy" id="27406"/>
    <lineage>
        <taxon>Eukaryota</taxon>
        <taxon>Metazoa</taxon>
        <taxon>Ecdysozoa</taxon>
        <taxon>Arthropoda</taxon>
        <taxon>Crustacea</taxon>
        <taxon>Multicrustacea</taxon>
        <taxon>Malacostraca</taxon>
        <taxon>Eumalacostraca</taxon>
        <taxon>Eucarida</taxon>
        <taxon>Decapoda</taxon>
        <taxon>Pleocyemata</taxon>
        <taxon>Astacidea</taxon>
        <taxon>Parastacoidea</taxon>
        <taxon>Parastacidae</taxon>
        <taxon>Cherax</taxon>
    </lineage>
</organism>
<evidence type="ECO:0000256" key="2">
    <source>
        <dbReference type="SAM" id="Phobius"/>
    </source>
</evidence>
<sequence>MVNASKVIHALVVLAVVGAYTIVLMRGLNTHFTDQVTSSLQMEMDKNPHMRDDYEAFKAQLREEEKQHRQIKELEEKAKRFQERLSKRAEENEPLKYIQLEGLEQVNLKDAQELGNFTRRSEGRREEL</sequence>
<dbReference type="AlphaFoldDB" id="A0AAW0WXN3"/>
<keyword evidence="2" id="KW-0472">Membrane</keyword>
<reference evidence="3 4" key="1">
    <citation type="journal article" date="2024" name="BMC Genomics">
        <title>Genome assembly of redclaw crayfish (Cherax quadricarinatus) provides insights into its immune adaptation and hypoxia tolerance.</title>
        <authorList>
            <person name="Liu Z."/>
            <person name="Zheng J."/>
            <person name="Li H."/>
            <person name="Fang K."/>
            <person name="Wang S."/>
            <person name="He J."/>
            <person name="Zhou D."/>
            <person name="Weng S."/>
            <person name="Chi M."/>
            <person name="Gu Z."/>
            <person name="He J."/>
            <person name="Li F."/>
            <person name="Wang M."/>
        </authorList>
    </citation>
    <scope>NUCLEOTIDE SEQUENCE [LARGE SCALE GENOMIC DNA]</scope>
    <source>
        <strain evidence="3">ZL_2023a</strain>
    </source>
</reference>
<accession>A0AAW0WXN3</accession>
<comment type="caution">
    <text evidence="3">The sequence shown here is derived from an EMBL/GenBank/DDBJ whole genome shotgun (WGS) entry which is preliminary data.</text>
</comment>
<proteinExistence type="predicted"/>
<keyword evidence="2" id="KW-0812">Transmembrane</keyword>